<dbReference type="OMA" id="PARTPYI"/>
<dbReference type="EMBL" id="MZ502218">
    <property type="protein sequence ID" value="QXV92140.1"/>
    <property type="molecule type" value="Genomic_DNA"/>
</dbReference>
<geneLocation type="plasmid" evidence="1">
    <name>unnamed</name>
</geneLocation>
<proteinExistence type="predicted"/>
<evidence type="ECO:0008006" key="3">
    <source>
        <dbReference type="Google" id="ProtNLM"/>
    </source>
</evidence>
<dbReference type="GeneID" id="66860533"/>
<accession>A0A8F7PZI7</accession>
<geneLocation type="plasmid" evidence="2">
    <name>pPZG101</name>
</geneLocation>
<dbReference type="SUPFAM" id="SSF56349">
    <property type="entry name" value="DNA breaking-rejoining enzymes"/>
    <property type="match status" value="1"/>
</dbReference>
<sequence>MSSTGVSARSCELCLLWAVMHWSRVCPGCKAWKTTCPQRGRCPRCRHAAHLNTDGLCKPCLYAIRAEDDAEWALALPGTRPRDLQLLVGLVREYANTARPLARGRSGGRRVGEEWRRKLKMQRESGHPEPPAVLEPQMWGQLPLFTVPRTLTQATVSAIVGRTVSGWEQAKPVLVEMAAEHGLSAGWHFKVAEMVRLALAVREAEGARLLPEALLRDLPANGDAVRLVLLRVGLLAPAPAPLRFSRTDQPARTPYITSPAPIAPRGPRQCRDCHAWISGDQRAGFRCDPCRHWRELHSAGRCKRCGADGLPLRGGRRRSCHPYRLLDAARPGTSRATQLVIALPAGVGGPVLPFAVDQPPAGPEPYVPAWHVSCGQEALFTWRRDWSPVLAQLRRRAPEEVPLTEAAGQLVQEFAQRRRHGQSPDNRKGIRTLTTLVYWLGADLVISERDVHDLAQLDRNLSAKPVCQFLRAHGLLRDDPELHQDADSAWIDTFVASLPGALASEVRTWVADLRSQGRREGEPRGYEGIRRYLTAVQPTLTAWAGAGVTTLREISHDQVETAVENLSGHGRRQLAICLRSLFRALKRKKVIFRNPARNLPVGDLKGIPRSVPSDRLTGLLDRAKTPLGRLVIALVAVHALPGTDIRTILTTDLNLARGTLEIRRGLLRHTLYLEELTHRLASEWLTYRYHRWPASTNPHLLVSQKTALDTDQPAVSVSLLRLDLPKGLTLDGLRQDRILNEASETGDPLKLMRLFGITEQTAMRYVTAAHPERTAKLAR</sequence>
<name>A0A8F7PZI7_STRRM</name>
<evidence type="ECO:0000313" key="2">
    <source>
        <dbReference type="EMBL" id="QXV92408.1"/>
    </source>
</evidence>
<protein>
    <recommendedName>
        <fullName evidence="3">Integrase</fullName>
    </recommendedName>
</protein>
<reference evidence="1" key="1">
    <citation type="submission" date="2021-06" db="EMBL/GenBank/DDBJ databases">
        <authorList>
            <person name="Tome M."/>
            <person name="Jakse J."/>
            <person name="Slemc L."/>
            <person name="Garcia A.R."/>
            <person name="Petkovic H."/>
        </authorList>
    </citation>
    <scope>NUCLEOTIDE SEQUENCE</scope>
    <source>
        <plasmid evidence="2">pPZG101</plasmid>
        <plasmid evidence="1">unnamed</plasmid>
    </source>
</reference>
<dbReference type="GO" id="GO:0003677">
    <property type="term" value="F:DNA binding"/>
    <property type="evidence" value="ECO:0007669"/>
    <property type="project" value="InterPro"/>
</dbReference>
<gene>
    <name evidence="1" type="ORF">M4018_083390</name>
    <name evidence="2" type="ORF">R6500_083390</name>
</gene>
<organism evidence="1">
    <name type="scientific">Streptomyces rimosus</name>
    <dbReference type="NCBI Taxonomy" id="1927"/>
    <lineage>
        <taxon>Bacteria</taxon>
        <taxon>Bacillati</taxon>
        <taxon>Actinomycetota</taxon>
        <taxon>Actinomycetes</taxon>
        <taxon>Kitasatosporales</taxon>
        <taxon>Streptomycetaceae</taxon>
        <taxon>Streptomyces</taxon>
    </lineage>
</organism>
<dbReference type="InterPro" id="IPR011010">
    <property type="entry name" value="DNA_brk_join_enz"/>
</dbReference>
<dbReference type="RefSeq" id="WP_003979011.1">
    <property type="nucleotide sequence ID" value="NZ_CP025552.1"/>
</dbReference>
<dbReference type="AlphaFoldDB" id="A0A8F7PZI7"/>
<dbReference type="EMBL" id="MZ502219">
    <property type="protein sequence ID" value="QXV92408.1"/>
    <property type="molecule type" value="Genomic_DNA"/>
</dbReference>
<evidence type="ECO:0000313" key="1">
    <source>
        <dbReference type="EMBL" id="QXV92140.1"/>
    </source>
</evidence>
<keyword evidence="1" id="KW-0614">Plasmid</keyword>